<accession>D8S0Z8</accession>
<dbReference type="InterPro" id="IPR002164">
    <property type="entry name" value="NAP_family"/>
</dbReference>
<evidence type="ECO:0000256" key="2">
    <source>
        <dbReference type="ARBA" id="ARBA00004496"/>
    </source>
</evidence>
<dbReference type="GO" id="GO:0042393">
    <property type="term" value="F:histone binding"/>
    <property type="evidence" value="ECO:0000318"/>
    <property type="project" value="GO_Central"/>
</dbReference>
<reference evidence="10 11" key="1">
    <citation type="journal article" date="2011" name="Science">
        <title>The Selaginella genome identifies genetic changes associated with the evolution of vascular plants.</title>
        <authorList>
            <person name="Banks J.A."/>
            <person name="Nishiyama T."/>
            <person name="Hasebe M."/>
            <person name="Bowman J.L."/>
            <person name="Gribskov M."/>
            <person name="dePamphilis C."/>
            <person name="Albert V.A."/>
            <person name="Aono N."/>
            <person name="Aoyama T."/>
            <person name="Ambrose B.A."/>
            <person name="Ashton N.W."/>
            <person name="Axtell M.J."/>
            <person name="Barker E."/>
            <person name="Barker M.S."/>
            <person name="Bennetzen J.L."/>
            <person name="Bonawitz N.D."/>
            <person name="Chapple C."/>
            <person name="Cheng C."/>
            <person name="Correa L.G."/>
            <person name="Dacre M."/>
            <person name="DeBarry J."/>
            <person name="Dreyer I."/>
            <person name="Elias M."/>
            <person name="Engstrom E.M."/>
            <person name="Estelle M."/>
            <person name="Feng L."/>
            <person name="Finet C."/>
            <person name="Floyd S.K."/>
            <person name="Frommer W.B."/>
            <person name="Fujita T."/>
            <person name="Gramzow L."/>
            <person name="Gutensohn M."/>
            <person name="Harholt J."/>
            <person name="Hattori M."/>
            <person name="Heyl A."/>
            <person name="Hirai T."/>
            <person name="Hiwatashi Y."/>
            <person name="Ishikawa M."/>
            <person name="Iwata M."/>
            <person name="Karol K.G."/>
            <person name="Koehler B."/>
            <person name="Kolukisaoglu U."/>
            <person name="Kubo M."/>
            <person name="Kurata T."/>
            <person name="Lalonde S."/>
            <person name="Li K."/>
            <person name="Li Y."/>
            <person name="Litt A."/>
            <person name="Lyons E."/>
            <person name="Manning G."/>
            <person name="Maruyama T."/>
            <person name="Michael T.P."/>
            <person name="Mikami K."/>
            <person name="Miyazaki S."/>
            <person name="Morinaga S."/>
            <person name="Murata T."/>
            <person name="Mueller-Roeber B."/>
            <person name="Nelson D.R."/>
            <person name="Obara M."/>
            <person name="Oguri Y."/>
            <person name="Olmstead R.G."/>
            <person name="Onodera N."/>
            <person name="Petersen B.L."/>
            <person name="Pils B."/>
            <person name="Prigge M."/>
            <person name="Rensing S.A."/>
            <person name="Riano-Pachon D.M."/>
            <person name="Roberts A.W."/>
            <person name="Sato Y."/>
            <person name="Scheller H.V."/>
            <person name="Schulz B."/>
            <person name="Schulz C."/>
            <person name="Shakirov E.V."/>
            <person name="Shibagaki N."/>
            <person name="Shinohara N."/>
            <person name="Shippen D.E."/>
            <person name="Soerensen I."/>
            <person name="Sotooka R."/>
            <person name="Sugimoto N."/>
            <person name="Sugita M."/>
            <person name="Sumikawa N."/>
            <person name="Tanurdzic M."/>
            <person name="Theissen G."/>
            <person name="Ulvskov P."/>
            <person name="Wakazuki S."/>
            <person name="Weng J.K."/>
            <person name="Willats W.W."/>
            <person name="Wipf D."/>
            <person name="Wolf P.G."/>
            <person name="Yang L."/>
            <person name="Zimmer A.D."/>
            <person name="Zhu Q."/>
            <person name="Mitros T."/>
            <person name="Hellsten U."/>
            <person name="Loque D."/>
            <person name="Otillar R."/>
            <person name="Salamov A."/>
            <person name="Schmutz J."/>
            <person name="Shapiro H."/>
            <person name="Lindquist E."/>
            <person name="Lucas S."/>
            <person name="Rokhsar D."/>
            <person name="Grigoriev I.V."/>
        </authorList>
    </citation>
    <scope>NUCLEOTIDE SEQUENCE [LARGE SCALE GENOMIC DNA]</scope>
</reference>
<keyword evidence="5" id="KW-0143">Chaperone</keyword>
<dbReference type="InterPro" id="IPR037231">
    <property type="entry name" value="NAP-like_sf"/>
</dbReference>
<dbReference type="Pfam" id="PF00956">
    <property type="entry name" value="NAP"/>
    <property type="match status" value="1"/>
</dbReference>
<evidence type="ECO:0000256" key="3">
    <source>
        <dbReference type="ARBA" id="ARBA00009947"/>
    </source>
</evidence>
<keyword evidence="8" id="KW-0175">Coiled coil</keyword>
<dbReference type="GO" id="GO:0003682">
    <property type="term" value="F:chromatin binding"/>
    <property type="evidence" value="ECO:0000318"/>
    <property type="project" value="GO_Central"/>
</dbReference>
<dbReference type="KEGG" id="smo:SELMODRAFT_443393"/>
<feature type="region of interest" description="Disordered" evidence="9">
    <location>
        <begin position="262"/>
        <end position="314"/>
    </location>
</feature>
<evidence type="ECO:0000256" key="9">
    <source>
        <dbReference type="SAM" id="MobiDB-lite"/>
    </source>
</evidence>
<evidence type="ECO:0000313" key="11">
    <source>
        <dbReference type="Proteomes" id="UP000001514"/>
    </source>
</evidence>
<dbReference type="HOGENOM" id="CLU_038841_4_0_1"/>
<evidence type="ECO:0000256" key="5">
    <source>
        <dbReference type="ARBA" id="ARBA00023186"/>
    </source>
</evidence>
<proteinExistence type="inferred from homology"/>
<sequence length="314" mass="35911">MSNADQPDPAVKAPSARVAEHLASLPEDVKQRVNSLQEIQKEHDEIEAKFKKEREELITKYQNLYAPLYEKRASIVNASSAEETKPDEAASNGVPEFWLGALKANEIVAVQITERDQGALKYLKDIKSYYVSSPKGFKLEFYFDENPYFTNSVLTKEYHMEEDDDEPILERAVGTKIDWKPGKDLTVKLMKKKPKKGAKDTTPQTKLQACETFFNFFNPPEIPENEEEIDPEEAEELQDLMEQDYDVGATIRDKIVPHAVSWFTGEAVESDDEAGDDEDDEDEEDEDEDDEVTDDEEEFDAKEEAKQTVPKRTR</sequence>
<dbReference type="SUPFAM" id="SSF143113">
    <property type="entry name" value="NAP-like"/>
    <property type="match status" value="1"/>
</dbReference>
<organism evidence="11">
    <name type="scientific">Selaginella moellendorffii</name>
    <name type="common">Spikemoss</name>
    <dbReference type="NCBI Taxonomy" id="88036"/>
    <lineage>
        <taxon>Eukaryota</taxon>
        <taxon>Viridiplantae</taxon>
        <taxon>Streptophyta</taxon>
        <taxon>Embryophyta</taxon>
        <taxon>Tracheophyta</taxon>
        <taxon>Lycopodiopsida</taxon>
        <taxon>Selaginellales</taxon>
        <taxon>Selaginellaceae</taxon>
        <taxon>Selaginella</taxon>
    </lineage>
</organism>
<evidence type="ECO:0000256" key="4">
    <source>
        <dbReference type="ARBA" id="ARBA00022490"/>
    </source>
</evidence>
<dbReference type="GO" id="GO:0005634">
    <property type="term" value="C:nucleus"/>
    <property type="evidence" value="ECO:0000318"/>
    <property type="project" value="GO_Central"/>
</dbReference>
<evidence type="ECO:0000256" key="1">
    <source>
        <dbReference type="ARBA" id="ARBA00004123"/>
    </source>
</evidence>
<dbReference type="GO" id="GO:0000785">
    <property type="term" value="C:chromatin"/>
    <property type="evidence" value="ECO:0000318"/>
    <property type="project" value="GO_Central"/>
</dbReference>
<keyword evidence="6" id="KW-0539">Nucleus</keyword>
<dbReference type="Gramene" id="EFJ22019">
    <property type="protein sequence ID" value="EFJ22019"/>
    <property type="gene ID" value="SELMODRAFT_443393"/>
</dbReference>
<dbReference type="Gene3D" id="1.20.5.1500">
    <property type="match status" value="1"/>
</dbReference>
<evidence type="ECO:0000313" key="10">
    <source>
        <dbReference type="EMBL" id="EFJ22019.1"/>
    </source>
</evidence>
<evidence type="ECO:0000256" key="8">
    <source>
        <dbReference type="SAM" id="Coils"/>
    </source>
</evidence>
<comment type="similarity">
    <text evidence="3 7">Belongs to the nucleosome assembly protein (NAP) family.</text>
</comment>
<dbReference type="OMA" id="CEGCHIH"/>
<keyword evidence="4" id="KW-0963">Cytoplasm</keyword>
<dbReference type="InParanoid" id="D8S0Z8"/>
<comment type="subcellular location">
    <subcellularLocation>
        <location evidence="2">Cytoplasm</location>
    </subcellularLocation>
    <subcellularLocation>
        <location evidence="1">Nucleus</location>
    </subcellularLocation>
</comment>
<protein>
    <recommendedName>
        <fullName evidence="12">Nucleosome assembly protein</fullName>
    </recommendedName>
</protein>
<feature type="coiled-coil region" evidence="8">
    <location>
        <begin position="29"/>
        <end position="56"/>
    </location>
</feature>
<evidence type="ECO:0008006" key="12">
    <source>
        <dbReference type="Google" id="ProtNLM"/>
    </source>
</evidence>
<dbReference type="GO" id="GO:0005737">
    <property type="term" value="C:cytoplasm"/>
    <property type="evidence" value="ECO:0007669"/>
    <property type="project" value="UniProtKB-SubCell"/>
</dbReference>
<dbReference type="GO" id="GO:0000724">
    <property type="term" value="P:double-strand break repair via homologous recombination"/>
    <property type="evidence" value="ECO:0007669"/>
    <property type="project" value="UniProtKB-ARBA"/>
</dbReference>
<dbReference type="Gene3D" id="3.30.1120.90">
    <property type="entry name" value="Nucleosome assembly protein"/>
    <property type="match status" value="1"/>
</dbReference>
<dbReference type="FunFam" id="3.30.1120.90:FF:000005">
    <property type="entry name" value="Nucleosome assembly protein11"/>
    <property type="match status" value="1"/>
</dbReference>
<name>D8S0Z8_SELML</name>
<evidence type="ECO:0000256" key="7">
    <source>
        <dbReference type="RuleBase" id="RU003876"/>
    </source>
</evidence>
<keyword evidence="11" id="KW-1185">Reference proteome</keyword>
<dbReference type="STRING" id="88036.D8S0Z8"/>
<dbReference type="eggNOG" id="KOG1507">
    <property type="taxonomic scope" value="Eukaryota"/>
</dbReference>
<feature type="compositionally biased region" description="Acidic residues" evidence="9">
    <location>
        <begin position="268"/>
        <end position="301"/>
    </location>
</feature>
<evidence type="ECO:0000256" key="6">
    <source>
        <dbReference type="ARBA" id="ARBA00023242"/>
    </source>
</evidence>
<dbReference type="AlphaFoldDB" id="D8S0Z8"/>
<dbReference type="Proteomes" id="UP000001514">
    <property type="component" value="Unassembled WGS sequence"/>
</dbReference>
<dbReference type="EMBL" id="GL377597">
    <property type="protein sequence ID" value="EFJ22019.1"/>
    <property type="molecule type" value="Genomic_DNA"/>
</dbReference>
<gene>
    <name evidence="10" type="ORF">SELMODRAFT_443393</name>
</gene>
<dbReference type="FunFam" id="1.20.5.1500:FF:000001">
    <property type="entry name" value="Nucleosome assembly protein 1-like 1"/>
    <property type="match status" value="1"/>
</dbReference>
<dbReference type="PANTHER" id="PTHR11875">
    <property type="entry name" value="TESTIS-SPECIFIC Y-ENCODED PROTEIN"/>
    <property type="match status" value="1"/>
</dbReference>
<dbReference type="GO" id="GO:0006334">
    <property type="term" value="P:nucleosome assembly"/>
    <property type="evidence" value="ECO:0000318"/>
    <property type="project" value="GO_Central"/>
</dbReference>